<dbReference type="Proteomes" id="UP000505377">
    <property type="component" value="Chromosome"/>
</dbReference>
<dbReference type="GO" id="GO:0016757">
    <property type="term" value="F:glycosyltransferase activity"/>
    <property type="evidence" value="ECO:0007669"/>
    <property type="project" value="UniProtKB-KW"/>
</dbReference>
<gene>
    <name evidence="5" type="ORF">HOP40_01000</name>
</gene>
<evidence type="ECO:0000313" key="5">
    <source>
        <dbReference type="EMBL" id="QJY44584.1"/>
    </source>
</evidence>
<dbReference type="RefSeq" id="WP_172153959.1">
    <property type="nucleotide sequence ID" value="NZ_CP053564.1"/>
</dbReference>
<reference evidence="5 6" key="1">
    <citation type="submission" date="2020-05" db="EMBL/GenBank/DDBJ databases">
        <authorList>
            <person name="Mo P."/>
        </authorList>
    </citation>
    <scope>NUCLEOTIDE SEQUENCE [LARGE SCALE GENOMIC DNA]</scope>
    <source>
        <strain evidence="5 6">Gen01</strain>
    </source>
</reference>
<evidence type="ECO:0000256" key="3">
    <source>
        <dbReference type="ARBA" id="ARBA00022676"/>
    </source>
</evidence>
<name>A0A6M6J9Q6_9PSEU</name>
<organism evidence="5 6">
    <name type="scientific">Pseudonocardia broussonetiae</name>
    <dbReference type="NCBI Taxonomy" id="2736640"/>
    <lineage>
        <taxon>Bacteria</taxon>
        <taxon>Bacillati</taxon>
        <taxon>Actinomycetota</taxon>
        <taxon>Actinomycetes</taxon>
        <taxon>Pseudonocardiales</taxon>
        <taxon>Pseudonocardiaceae</taxon>
        <taxon>Pseudonocardia</taxon>
    </lineage>
</organism>
<accession>A0A6M6J9Q6</accession>
<protein>
    <submittedName>
        <fullName evidence="5">Glycosyltransferase</fullName>
    </submittedName>
</protein>
<comment type="pathway">
    <text evidence="1">Cell wall biogenesis; cell wall polysaccharide biosynthesis.</text>
</comment>
<dbReference type="KEGG" id="pbro:HOP40_01000"/>
<keyword evidence="3" id="KW-0328">Glycosyltransferase</keyword>
<dbReference type="InterPro" id="IPR029044">
    <property type="entry name" value="Nucleotide-diphossugar_trans"/>
</dbReference>
<sequence>MTRTAVITPVRGRAAHLHRQRAGLAADPPDVHVVVAMGAEPELADVPGAPPVTVVRVPVPATGLPLSAARNAGAAAAAGADLLVFLDVDCVPAPGMLRRYADAARRVDGPALLCGPVHHLPPAPHGGYPAADRLAALAPPHPARPAPSDGEIVAESRWELFWSLSFAVTPATWDALGGFCEDYTGYGGEDTDFACAARDAGAGLFWVGGASAFHQHHPPARETPERIAEIVRNARLFRRRRGWWPMTGWLHELHARGVVVFDPARDALHLSAEGTP</sequence>
<evidence type="ECO:0000256" key="4">
    <source>
        <dbReference type="ARBA" id="ARBA00022679"/>
    </source>
</evidence>
<dbReference type="PANTHER" id="PTHR43179:SF12">
    <property type="entry name" value="GALACTOFURANOSYLTRANSFERASE GLFT2"/>
    <property type="match status" value="1"/>
</dbReference>
<keyword evidence="6" id="KW-1185">Reference proteome</keyword>
<keyword evidence="4 5" id="KW-0808">Transferase</keyword>
<evidence type="ECO:0000256" key="2">
    <source>
        <dbReference type="ARBA" id="ARBA00006739"/>
    </source>
</evidence>
<evidence type="ECO:0000256" key="1">
    <source>
        <dbReference type="ARBA" id="ARBA00004776"/>
    </source>
</evidence>
<comment type="similarity">
    <text evidence="2">Belongs to the glycosyltransferase 2 family.</text>
</comment>
<dbReference type="Gene3D" id="3.90.550.10">
    <property type="entry name" value="Spore Coat Polysaccharide Biosynthesis Protein SpsA, Chain A"/>
    <property type="match status" value="1"/>
</dbReference>
<dbReference type="AlphaFoldDB" id="A0A6M6J9Q6"/>
<dbReference type="EMBL" id="CP053564">
    <property type="protein sequence ID" value="QJY44584.1"/>
    <property type="molecule type" value="Genomic_DNA"/>
</dbReference>
<evidence type="ECO:0000313" key="6">
    <source>
        <dbReference type="Proteomes" id="UP000505377"/>
    </source>
</evidence>
<proteinExistence type="inferred from homology"/>
<dbReference type="SUPFAM" id="SSF53448">
    <property type="entry name" value="Nucleotide-diphospho-sugar transferases"/>
    <property type="match status" value="1"/>
</dbReference>
<dbReference type="PANTHER" id="PTHR43179">
    <property type="entry name" value="RHAMNOSYLTRANSFERASE WBBL"/>
    <property type="match status" value="1"/>
</dbReference>